<feature type="domain" description="Carboxymuconolactone decarboxylase-like" evidence="1">
    <location>
        <begin position="23"/>
        <end position="105"/>
    </location>
</feature>
<dbReference type="OrthoDB" id="9806086at2"/>
<dbReference type="InterPro" id="IPR004675">
    <property type="entry name" value="AhpD_core"/>
</dbReference>
<evidence type="ECO:0000259" key="1">
    <source>
        <dbReference type="Pfam" id="PF02627"/>
    </source>
</evidence>
<dbReference type="Proteomes" id="UP000289856">
    <property type="component" value="Chromosome"/>
</dbReference>
<dbReference type="NCBIfam" id="TIGR00778">
    <property type="entry name" value="ahpD_dom"/>
    <property type="match status" value="1"/>
</dbReference>
<dbReference type="PANTHER" id="PTHR33930">
    <property type="entry name" value="ALKYL HYDROPEROXIDE REDUCTASE AHPD"/>
    <property type="match status" value="1"/>
</dbReference>
<dbReference type="KEGG" id="cohn:KCTCHS21_49770"/>
<dbReference type="Gene3D" id="1.20.1290.10">
    <property type="entry name" value="AhpD-like"/>
    <property type="match status" value="2"/>
</dbReference>
<dbReference type="Pfam" id="PF02627">
    <property type="entry name" value="CMD"/>
    <property type="match status" value="2"/>
</dbReference>
<reference evidence="2 3" key="1">
    <citation type="submission" date="2019-01" db="EMBL/GenBank/DDBJ databases">
        <title>Complete genome sequence of Cohnella hallensis HS21 isolated from Korean fir (Abies koreana) rhizospheric soil.</title>
        <authorList>
            <person name="Jiang L."/>
            <person name="Kang S.W."/>
            <person name="Kim S."/>
            <person name="Jung J."/>
            <person name="Kim C.Y."/>
            <person name="Kim D.H."/>
            <person name="Kim S.W."/>
            <person name="Lee J."/>
        </authorList>
    </citation>
    <scope>NUCLEOTIDE SEQUENCE [LARGE SCALE GENOMIC DNA]</scope>
    <source>
        <strain evidence="2 3">HS21</strain>
    </source>
</reference>
<evidence type="ECO:0000313" key="3">
    <source>
        <dbReference type="Proteomes" id="UP000289856"/>
    </source>
</evidence>
<dbReference type="RefSeq" id="WP_130614374.1">
    <property type="nucleotide sequence ID" value="NZ_AP019400.1"/>
</dbReference>
<dbReference type="GO" id="GO:0051920">
    <property type="term" value="F:peroxiredoxin activity"/>
    <property type="evidence" value="ECO:0007669"/>
    <property type="project" value="InterPro"/>
</dbReference>
<dbReference type="SUPFAM" id="SSF69118">
    <property type="entry name" value="AhpD-like"/>
    <property type="match status" value="2"/>
</dbReference>
<evidence type="ECO:0000313" key="2">
    <source>
        <dbReference type="EMBL" id="BBI35578.1"/>
    </source>
</evidence>
<accession>A0A3T1DC95</accession>
<name>A0A3T1DC95_9BACL</name>
<dbReference type="EMBL" id="AP019400">
    <property type="protein sequence ID" value="BBI35578.1"/>
    <property type="molecule type" value="Genomic_DNA"/>
</dbReference>
<dbReference type="PANTHER" id="PTHR33930:SF8">
    <property type="entry name" value="4-CARBOXYMUCONOLACTONE DECARBOXYLASE"/>
    <property type="match status" value="1"/>
</dbReference>
<gene>
    <name evidence="2" type="ORF">KCTCHS21_49770</name>
</gene>
<keyword evidence="3" id="KW-1185">Reference proteome</keyword>
<organism evidence="2 3">
    <name type="scientific">Cohnella abietis</name>
    <dbReference type="NCBI Taxonomy" id="2507935"/>
    <lineage>
        <taxon>Bacteria</taxon>
        <taxon>Bacillati</taxon>
        <taxon>Bacillota</taxon>
        <taxon>Bacilli</taxon>
        <taxon>Bacillales</taxon>
        <taxon>Paenibacillaceae</taxon>
        <taxon>Cohnella</taxon>
    </lineage>
</organism>
<protein>
    <recommendedName>
        <fullName evidence="1">Carboxymuconolactone decarboxylase-like domain-containing protein</fullName>
    </recommendedName>
</protein>
<dbReference type="AlphaFoldDB" id="A0A3T1DC95"/>
<sequence>MSQDSLYRKEYKRNGAKWASINPELLKAYISFADLAVAEGILSVSFKELIAIAVAHATGCPYCIDAHVVKAKSLSVTREQLFESIGVAAFVKAESAYLYSVNALNAFDGSGDDELFKRSYLEREEEWEAVNEDLYGAFAELRYRVLQSGAIAEKDKLIIAVAVAHVEGNAYAIDRLTRKAKEKGAAKGELAEAIAVATALKAGAAFSHRFNAIQAFEQDETVSS</sequence>
<feature type="domain" description="Carboxymuconolactone decarboxylase-like" evidence="1">
    <location>
        <begin position="133"/>
        <end position="214"/>
    </location>
</feature>
<proteinExistence type="predicted"/>
<dbReference type="InterPro" id="IPR029032">
    <property type="entry name" value="AhpD-like"/>
</dbReference>
<dbReference type="InterPro" id="IPR003779">
    <property type="entry name" value="CMD-like"/>
</dbReference>